<evidence type="ECO:0000256" key="3">
    <source>
        <dbReference type="ARBA" id="ARBA00022490"/>
    </source>
</evidence>
<evidence type="ECO:0000256" key="2">
    <source>
        <dbReference type="ARBA" id="ARBA00006426"/>
    </source>
</evidence>
<dbReference type="Ensembl" id="ENSORLT00000006628.2">
    <property type="protein sequence ID" value="ENSORLP00000006627.2"/>
    <property type="gene ID" value="ENSORLG00000005255.2"/>
</dbReference>
<dbReference type="FunFam" id="3.30.497.10:FF:000001">
    <property type="entry name" value="Serine protease inhibitor"/>
    <property type="match status" value="1"/>
</dbReference>
<evidence type="ECO:0000259" key="9">
    <source>
        <dbReference type="SMART" id="SM00093"/>
    </source>
</evidence>
<dbReference type="Bgee" id="ENSORLG00000005255">
    <property type="expression patterns" value="Expressed in pharyngeal gill and 10 other cell types or tissues"/>
</dbReference>
<dbReference type="GO" id="GO:0004867">
    <property type="term" value="F:serine-type endopeptidase inhibitor activity"/>
    <property type="evidence" value="ECO:0000318"/>
    <property type="project" value="GO_Central"/>
</dbReference>
<sequence length="403" mass="46065">MASINPLSKANISFSLAMFRQLSEDHRTTNIFFSPFSISSALAMVMLGARGDTATQMAECLKTQDCQEEVHTLFQQLLEELNKPRAGFLLSVANRLYGEQSFLFLKEFLKQTSSCYNAELESVDFRNKYEEARIKINSWVEKQTQDKIKDLVGEGILNNTTTLVLVNAIYFKGTWDQQFLGIRTEDAEFRLNKKDKNPVMMMRQEAKFPYVKIPEIDCQILEMPYEGKELSMLIFLPREILDESTGLERLEKLLTYEKFMEWTSPEKMDLTKVDVRLPRFKMEEKYNLKKVLTRMGMVDAFDQAKCNFSGISAAKDLYLYDAIHKAFVEVNEKGTEAAAATAMFMCNSSGSRPHELLHWFLSTSRSIAPLATITDHTVVAAKTLQPTPLAFTEEPGTQYYSCS</sequence>
<keyword evidence="11" id="KW-1185">Reference proteome</keyword>
<dbReference type="FunFam" id="2.30.39.10:FF:000014">
    <property type="entry name" value="Serpin family B member 9"/>
    <property type="match status" value="1"/>
</dbReference>
<evidence type="ECO:0000313" key="10">
    <source>
        <dbReference type="Ensembl" id="ENSORLP00000006627.2"/>
    </source>
</evidence>
<dbReference type="Pfam" id="PF00079">
    <property type="entry name" value="Serpin"/>
    <property type="match status" value="1"/>
</dbReference>
<comment type="subcellular location">
    <subcellularLocation>
        <location evidence="1">Cytoplasm</location>
    </subcellularLocation>
</comment>
<dbReference type="SMART" id="SM00093">
    <property type="entry name" value="SERPIN"/>
    <property type="match status" value="1"/>
</dbReference>
<reference evidence="10 11" key="1">
    <citation type="journal article" date="2007" name="Nature">
        <title>The medaka draft genome and insights into vertebrate genome evolution.</title>
        <authorList>
            <person name="Kasahara M."/>
            <person name="Naruse K."/>
            <person name="Sasaki S."/>
            <person name="Nakatani Y."/>
            <person name="Qu W."/>
            <person name="Ahsan B."/>
            <person name="Yamada T."/>
            <person name="Nagayasu Y."/>
            <person name="Doi K."/>
            <person name="Kasai Y."/>
            <person name="Jindo T."/>
            <person name="Kobayashi D."/>
            <person name="Shimada A."/>
            <person name="Toyoda A."/>
            <person name="Kuroki Y."/>
            <person name="Fujiyama A."/>
            <person name="Sasaki T."/>
            <person name="Shimizu A."/>
            <person name="Asakawa S."/>
            <person name="Shimizu N."/>
            <person name="Hashimoto S."/>
            <person name="Yang J."/>
            <person name="Lee Y."/>
            <person name="Matsushima K."/>
            <person name="Sugano S."/>
            <person name="Sakaizumi M."/>
            <person name="Narita T."/>
            <person name="Ohishi K."/>
            <person name="Haga S."/>
            <person name="Ohta F."/>
            <person name="Nomoto H."/>
            <person name="Nogata K."/>
            <person name="Morishita T."/>
            <person name="Endo T."/>
            <person name="Shin-I T."/>
            <person name="Takeda H."/>
            <person name="Morishita S."/>
            <person name="Kohara Y."/>
        </authorList>
    </citation>
    <scope>NUCLEOTIDE SEQUENCE [LARGE SCALE GENOMIC DNA]</scope>
    <source>
        <strain evidence="10 11">Hd-rR</strain>
    </source>
</reference>
<dbReference type="SUPFAM" id="SSF56574">
    <property type="entry name" value="Serpins"/>
    <property type="match status" value="1"/>
</dbReference>
<organism evidence="10 11">
    <name type="scientific">Oryzias latipes</name>
    <name type="common">Japanese rice fish</name>
    <name type="synonym">Japanese killifish</name>
    <dbReference type="NCBI Taxonomy" id="8090"/>
    <lineage>
        <taxon>Eukaryota</taxon>
        <taxon>Metazoa</taxon>
        <taxon>Chordata</taxon>
        <taxon>Craniata</taxon>
        <taxon>Vertebrata</taxon>
        <taxon>Euteleostomi</taxon>
        <taxon>Actinopterygii</taxon>
        <taxon>Neopterygii</taxon>
        <taxon>Teleostei</taxon>
        <taxon>Neoteleostei</taxon>
        <taxon>Acanthomorphata</taxon>
        <taxon>Ovalentaria</taxon>
        <taxon>Atherinomorphae</taxon>
        <taxon>Beloniformes</taxon>
        <taxon>Adrianichthyidae</taxon>
        <taxon>Oryziinae</taxon>
        <taxon>Oryzias</taxon>
    </lineage>
</organism>
<name>H2LKS3_ORYLA</name>
<reference evidence="10" key="2">
    <citation type="submission" date="2025-08" db="UniProtKB">
        <authorList>
            <consortium name="Ensembl"/>
        </authorList>
    </citation>
    <scope>IDENTIFICATION</scope>
    <source>
        <strain evidence="10">Hd-rR</strain>
    </source>
</reference>
<reference evidence="10" key="3">
    <citation type="submission" date="2025-09" db="UniProtKB">
        <authorList>
            <consortium name="Ensembl"/>
        </authorList>
    </citation>
    <scope>IDENTIFICATION</scope>
    <source>
        <strain evidence="10">Hd-rR</strain>
    </source>
</reference>
<dbReference type="InterPro" id="IPR000215">
    <property type="entry name" value="Serpin_fam"/>
</dbReference>
<evidence type="ECO:0000256" key="8">
    <source>
        <dbReference type="ARBA" id="ARBA00079383"/>
    </source>
</evidence>
<gene>
    <name evidence="10" type="primary">LOC101163464</name>
</gene>
<keyword evidence="3" id="KW-0963">Cytoplasm</keyword>
<dbReference type="Gene3D" id="2.30.39.10">
    <property type="entry name" value="Alpha-1-antitrypsin, domain 1"/>
    <property type="match status" value="1"/>
</dbReference>
<dbReference type="AlphaFoldDB" id="H2LKS3"/>
<dbReference type="CDD" id="cd19956">
    <property type="entry name" value="serpinB"/>
    <property type="match status" value="1"/>
</dbReference>
<evidence type="ECO:0000256" key="7">
    <source>
        <dbReference type="ARBA" id="ARBA00073281"/>
    </source>
</evidence>
<dbReference type="InterPro" id="IPR042185">
    <property type="entry name" value="Serpin_sf_2"/>
</dbReference>
<dbReference type="InterPro" id="IPR023796">
    <property type="entry name" value="Serpin_dom"/>
</dbReference>
<accession>H2LKS3</accession>
<dbReference type="InterPro" id="IPR042178">
    <property type="entry name" value="Serpin_sf_1"/>
</dbReference>
<evidence type="ECO:0000313" key="11">
    <source>
        <dbReference type="Proteomes" id="UP000001038"/>
    </source>
</evidence>
<proteinExistence type="inferred from homology"/>
<protein>
    <recommendedName>
        <fullName evidence="7">Leukocyte elastase inhibitor</fullName>
    </recommendedName>
    <alternativeName>
        <fullName evidence="8">Serpin B1</fullName>
    </alternativeName>
</protein>
<keyword evidence="6" id="KW-0007">Acetylation</keyword>
<dbReference type="GO" id="GO:0005737">
    <property type="term" value="C:cytoplasm"/>
    <property type="evidence" value="ECO:0007669"/>
    <property type="project" value="UniProtKB-SubCell"/>
</dbReference>
<comment type="similarity">
    <text evidence="2">Belongs to the serpin family. Ov-serpin subfamily.</text>
</comment>
<dbReference type="Gene3D" id="3.30.497.10">
    <property type="entry name" value="Antithrombin, subunit I, domain 2"/>
    <property type="match status" value="1"/>
</dbReference>
<dbReference type="GO" id="GO:0005615">
    <property type="term" value="C:extracellular space"/>
    <property type="evidence" value="ECO:0000318"/>
    <property type="project" value="GO_Central"/>
</dbReference>
<dbReference type="InParanoid" id="H2LKS3"/>
<dbReference type="GeneTree" id="ENSGT00940000154835"/>
<keyword evidence="4" id="KW-0646">Protease inhibitor</keyword>
<keyword evidence="5" id="KW-0722">Serine protease inhibitor</keyword>
<dbReference type="Proteomes" id="UP000001038">
    <property type="component" value="Chromosome 20"/>
</dbReference>
<dbReference type="STRING" id="8090.ENSORLP00000006627"/>
<dbReference type="InterPro" id="IPR036186">
    <property type="entry name" value="Serpin_sf"/>
</dbReference>
<evidence type="ECO:0000256" key="1">
    <source>
        <dbReference type="ARBA" id="ARBA00004496"/>
    </source>
</evidence>
<evidence type="ECO:0000256" key="5">
    <source>
        <dbReference type="ARBA" id="ARBA00022900"/>
    </source>
</evidence>
<evidence type="ECO:0000256" key="4">
    <source>
        <dbReference type="ARBA" id="ARBA00022690"/>
    </source>
</evidence>
<evidence type="ECO:0000256" key="6">
    <source>
        <dbReference type="ARBA" id="ARBA00022990"/>
    </source>
</evidence>
<dbReference type="PANTHER" id="PTHR11461">
    <property type="entry name" value="SERINE PROTEASE INHIBITOR, SERPIN"/>
    <property type="match status" value="1"/>
</dbReference>
<feature type="domain" description="Serpin" evidence="9">
    <location>
        <begin position="16"/>
        <end position="376"/>
    </location>
</feature>
<dbReference type="PANTHER" id="PTHR11461:SF204">
    <property type="entry name" value="SERPIN B6"/>
    <property type="match status" value="1"/>
</dbReference>